<dbReference type="InterPro" id="IPR014729">
    <property type="entry name" value="Rossmann-like_a/b/a_fold"/>
</dbReference>
<feature type="domain" description="Glutamine amidotransferase type-2" evidence="11">
    <location>
        <begin position="2"/>
        <end position="209"/>
    </location>
</feature>
<evidence type="ECO:0000256" key="2">
    <source>
        <dbReference type="ARBA" id="ARBA00005752"/>
    </source>
</evidence>
<comment type="similarity">
    <text evidence="2">Belongs to the asparagine synthetase family.</text>
</comment>
<evidence type="ECO:0000256" key="7">
    <source>
        <dbReference type="ARBA" id="ARBA00048741"/>
    </source>
</evidence>
<keyword evidence="6 8" id="KW-0315">Glutamine amidotransferase</keyword>
<comment type="pathway">
    <text evidence="1">Amino-acid biosynthesis; L-asparagine biosynthesis; L-asparagine from L-aspartate (L-Gln route): step 1/1.</text>
</comment>
<evidence type="ECO:0000256" key="9">
    <source>
        <dbReference type="PIRSR" id="PIRSR001589-2"/>
    </source>
</evidence>
<evidence type="ECO:0000256" key="6">
    <source>
        <dbReference type="ARBA" id="ARBA00022962"/>
    </source>
</evidence>
<dbReference type="CDD" id="cd00712">
    <property type="entry name" value="AsnB"/>
    <property type="match status" value="1"/>
</dbReference>
<dbReference type="SUPFAM" id="SSF52402">
    <property type="entry name" value="Adenine nucleotide alpha hydrolases-like"/>
    <property type="match status" value="1"/>
</dbReference>
<accession>A0A1F6EIW7</accession>
<dbReference type="GO" id="GO:0006529">
    <property type="term" value="P:asparagine biosynthetic process"/>
    <property type="evidence" value="ECO:0007669"/>
    <property type="project" value="UniProtKB-KW"/>
</dbReference>
<dbReference type="InterPro" id="IPR029055">
    <property type="entry name" value="Ntn_hydrolases_N"/>
</dbReference>
<dbReference type="PANTHER" id="PTHR43284:SF1">
    <property type="entry name" value="ASPARAGINE SYNTHETASE"/>
    <property type="match status" value="1"/>
</dbReference>
<dbReference type="STRING" id="1798507.A3A34_02730"/>
<dbReference type="Gene3D" id="3.60.20.10">
    <property type="entry name" value="Glutamine Phosphoribosylpyrophosphate, subunit 1, domain 1"/>
    <property type="match status" value="1"/>
</dbReference>
<dbReference type="PROSITE" id="PS51278">
    <property type="entry name" value="GATASE_TYPE_2"/>
    <property type="match status" value="1"/>
</dbReference>
<dbReference type="Proteomes" id="UP000178587">
    <property type="component" value="Unassembled WGS sequence"/>
</dbReference>
<dbReference type="InterPro" id="IPR033738">
    <property type="entry name" value="AsnB_N"/>
</dbReference>
<evidence type="ECO:0000313" key="13">
    <source>
        <dbReference type="Proteomes" id="UP000178587"/>
    </source>
</evidence>
<gene>
    <name evidence="12" type="ORF">A3A34_02730</name>
</gene>
<evidence type="ECO:0000256" key="4">
    <source>
        <dbReference type="ARBA" id="ARBA00022741"/>
    </source>
</evidence>
<feature type="binding site" evidence="9">
    <location>
        <position position="96"/>
    </location>
    <ligand>
        <name>L-glutamine</name>
        <dbReference type="ChEBI" id="CHEBI:58359"/>
    </ligand>
</feature>
<feature type="site" description="Important for beta-aspartyl-AMP intermediate formation" evidence="10">
    <location>
        <position position="359"/>
    </location>
</feature>
<dbReference type="EC" id="6.3.5.4" evidence="3"/>
<evidence type="ECO:0000256" key="5">
    <source>
        <dbReference type="ARBA" id="ARBA00022840"/>
    </source>
</evidence>
<dbReference type="NCBIfam" id="TIGR01536">
    <property type="entry name" value="asn_synth_AEB"/>
    <property type="match status" value="1"/>
</dbReference>
<dbReference type="Gene3D" id="3.40.50.620">
    <property type="entry name" value="HUPs"/>
    <property type="match status" value="1"/>
</dbReference>
<feature type="binding site" evidence="9">
    <location>
        <position position="284"/>
    </location>
    <ligand>
        <name>ATP</name>
        <dbReference type="ChEBI" id="CHEBI:30616"/>
    </ligand>
</feature>
<dbReference type="GO" id="GO:0005829">
    <property type="term" value="C:cytosol"/>
    <property type="evidence" value="ECO:0007669"/>
    <property type="project" value="TreeGrafter"/>
</dbReference>
<dbReference type="InterPro" id="IPR006426">
    <property type="entry name" value="Asn_synth_AEB"/>
</dbReference>
<evidence type="ECO:0000313" key="12">
    <source>
        <dbReference type="EMBL" id="OGG73568.1"/>
    </source>
</evidence>
<dbReference type="InterPro" id="IPR051786">
    <property type="entry name" value="ASN_synthetase/amidase"/>
</dbReference>
<keyword evidence="8" id="KW-0028">Amino-acid biosynthesis</keyword>
<dbReference type="SUPFAM" id="SSF56235">
    <property type="entry name" value="N-terminal nucleophile aminohydrolases (Ntn hydrolases)"/>
    <property type="match status" value="1"/>
</dbReference>
<evidence type="ECO:0000256" key="3">
    <source>
        <dbReference type="ARBA" id="ARBA00012737"/>
    </source>
</evidence>
<dbReference type="AlphaFoldDB" id="A0A1F6EIW7"/>
<dbReference type="PIRSF" id="PIRSF001589">
    <property type="entry name" value="Asn_synthetase_glu-h"/>
    <property type="match status" value="1"/>
</dbReference>
<sequence length="624" mass="70548">MCGIAGFVGSGDAGTLSGMIGILSYRGPDDSGVWHSGRVGFAHARLSIIDLSSAGHQPMQSGSGMVTITFNGEIYNYRELRKELEHDGKIFKSKSDTEVILELYEAYGEESFKRLQGMFAFALHDKKNDKCFLVRDRMGEKPLYWTIAQGTLVFASEPKALFKHPLVSKCINPQAIASYLTYDAVLTPESIFEGVHKLEAATYVLYANGKITTHTYWKPPQQIDSGMAEYDALARLDTALKKSVSLQMIADVPVGVFLSGGLDSSTIAYYAGLGRKEPVHTFSIGFNDLSYDESFYAREAAASLGTKHHERIVTAEEVMGALLAVAEKLDEPVADPAILPTYLLAQFAREHVKVALGGEGSDELFGGYQTFTAERFLRAYRALPQIVRRGVIEPLVAALPVSHKYFSFDFKARQFLRGAEVEEKYAHQAWLESFNASEKAALLSPAFKDILRKKPYQRIDEYLAEIPNADRHLQTAYLYLRMYMLDVLLTKVDRVSMYHSLEVRAPFLDVDVVDLALRMPWKYKYRGMTGKYILRQLMKDRLPPKIVSRKKHGFGLPVGQWFRKEWKEFLFDTLSTKRIQEAGIFSPPAVNKLIAEHLSGERNHRKKLWSLLVFHLWYARWGTR</sequence>
<proteinExistence type="inferred from homology"/>
<evidence type="ECO:0000256" key="10">
    <source>
        <dbReference type="PIRSR" id="PIRSR001589-3"/>
    </source>
</evidence>
<protein>
    <recommendedName>
        <fullName evidence="3">asparagine synthase (glutamine-hydrolyzing)</fullName>
        <ecNumber evidence="3">6.3.5.4</ecNumber>
    </recommendedName>
</protein>
<evidence type="ECO:0000256" key="1">
    <source>
        <dbReference type="ARBA" id="ARBA00005187"/>
    </source>
</evidence>
<evidence type="ECO:0000256" key="8">
    <source>
        <dbReference type="PIRSR" id="PIRSR001589-1"/>
    </source>
</evidence>
<dbReference type="GO" id="GO:0004066">
    <property type="term" value="F:asparagine synthase (glutamine-hydrolyzing) activity"/>
    <property type="evidence" value="ECO:0007669"/>
    <property type="project" value="UniProtKB-EC"/>
</dbReference>
<comment type="catalytic activity">
    <reaction evidence="7">
        <text>L-aspartate + L-glutamine + ATP + H2O = L-asparagine + L-glutamate + AMP + diphosphate + H(+)</text>
        <dbReference type="Rhea" id="RHEA:12228"/>
        <dbReference type="ChEBI" id="CHEBI:15377"/>
        <dbReference type="ChEBI" id="CHEBI:15378"/>
        <dbReference type="ChEBI" id="CHEBI:29985"/>
        <dbReference type="ChEBI" id="CHEBI:29991"/>
        <dbReference type="ChEBI" id="CHEBI:30616"/>
        <dbReference type="ChEBI" id="CHEBI:33019"/>
        <dbReference type="ChEBI" id="CHEBI:58048"/>
        <dbReference type="ChEBI" id="CHEBI:58359"/>
        <dbReference type="ChEBI" id="CHEBI:456215"/>
        <dbReference type="EC" id="6.3.5.4"/>
    </reaction>
</comment>
<organism evidence="12 13">
    <name type="scientific">Candidatus Kaiserbacteria bacterium RIFCSPLOWO2_01_FULL_50_24</name>
    <dbReference type="NCBI Taxonomy" id="1798507"/>
    <lineage>
        <taxon>Bacteria</taxon>
        <taxon>Candidatus Kaiseribacteriota</taxon>
    </lineage>
</organism>
<dbReference type="CDD" id="cd01991">
    <property type="entry name" value="Asn_synthase_B_C"/>
    <property type="match status" value="1"/>
</dbReference>
<reference evidence="12 13" key="1">
    <citation type="journal article" date="2016" name="Nat. Commun.">
        <title>Thousands of microbial genomes shed light on interconnected biogeochemical processes in an aquifer system.</title>
        <authorList>
            <person name="Anantharaman K."/>
            <person name="Brown C.T."/>
            <person name="Hug L.A."/>
            <person name="Sharon I."/>
            <person name="Castelle C.J."/>
            <person name="Probst A.J."/>
            <person name="Thomas B.C."/>
            <person name="Singh A."/>
            <person name="Wilkins M.J."/>
            <person name="Karaoz U."/>
            <person name="Brodie E.L."/>
            <person name="Williams K.H."/>
            <person name="Hubbard S.S."/>
            <person name="Banfield J.F."/>
        </authorList>
    </citation>
    <scope>NUCLEOTIDE SEQUENCE [LARGE SCALE GENOMIC DNA]</scope>
</reference>
<name>A0A1F6EIW7_9BACT</name>
<dbReference type="InterPro" id="IPR017932">
    <property type="entry name" value="GATase_2_dom"/>
</dbReference>
<dbReference type="Pfam" id="PF00733">
    <property type="entry name" value="Asn_synthase"/>
    <property type="match status" value="1"/>
</dbReference>
<dbReference type="Pfam" id="PF13537">
    <property type="entry name" value="GATase_7"/>
    <property type="match status" value="1"/>
</dbReference>
<dbReference type="GO" id="GO:0005524">
    <property type="term" value="F:ATP binding"/>
    <property type="evidence" value="ECO:0007669"/>
    <property type="project" value="UniProtKB-KW"/>
</dbReference>
<keyword evidence="5 9" id="KW-0067">ATP-binding</keyword>
<keyword evidence="8" id="KW-0061">Asparagine biosynthesis</keyword>
<comment type="caution">
    <text evidence="12">The sequence shown here is derived from an EMBL/GenBank/DDBJ whole genome shotgun (WGS) entry which is preliminary data.</text>
</comment>
<dbReference type="EMBL" id="MFLU01000016">
    <property type="protein sequence ID" value="OGG73568.1"/>
    <property type="molecule type" value="Genomic_DNA"/>
</dbReference>
<feature type="active site" description="For GATase activity" evidence="8">
    <location>
        <position position="2"/>
    </location>
</feature>
<evidence type="ECO:0000259" key="11">
    <source>
        <dbReference type="PROSITE" id="PS51278"/>
    </source>
</evidence>
<dbReference type="PANTHER" id="PTHR43284">
    <property type="entry name" value="ASPARAGINE SYNTHETASE (GLUTAMINE-HYDROLYZING)"/>
    <property type="match status" value="1"/>
</dbReference>
<dbReference type="InterPro" id="IPR001962">
    <property type="entry name" value="Asn_synthase"/>
</dbReference>
<keyword evidence="4 9" id="KW-0547">Nucleotide-binding</keyword>